<dbReference type="InterPro" id="IPR001841">
    <property type="entry name" value="Znf_RING"/>
</dbReference>
<dbReference type="AlphaFoldDB" id="A0A9P5NCY0"/>
<evidence type="ECO:0000256" key="2">
    <source>
        <dbReference type="ARBA" id="ARBA00012251"/>
    </source>
</evidence>
<dbReference type="Gene3D" id="1.20.120.1750">
    <property type="match status" value="1"/>
</dbReference>
<accession>A0A9P5NCY0</accession>
<dbReference type="SMART" id="SM00184">
    <property type="entry name" value="RING"/>
    <property type="match status" value="1"/>
</dbReference>
<evidence type="ECO:0000256" key="3">
    <source>
        <dbReference type="ARBA" id="ARBA00022679"/>
    </source>
</evidence>
<keyword evidence="6 9" id="KW-0863">Zinc-finger</keyword>
<keyword evidence="8" id="KW-0862">Zinc</keyword>
<dbReference type="EC" id="2.3.2.31" evidence="2"/>
<dbReference type="CDD" id="cd20335">
    <property type="entry name" value="BRcat_RBR"/>
    <property type="match status" value="1"/>
</dbReference>
<keyword evidence="3" id="KW-0808">Transferase</keyword>
<dbReference type="PROSITE" id="PS51873">
    <property type="entry name" value="TRIAD"/>
    <property type="match status" value="1"/>
</dbReference>
<proteinExistence type="predicted"/>
<evidence type="ECO:0000259" key="12">
    <source>
        <dbReference type="PROSITE" id="PS51873"/>
    </source>
</evidence>
<dbReference type="GO" id="GO:0008270">
    <property type="term" value="F:zinc ion binding"/>
    <property type="evidence" value="ECO:0007669"/>
    <property type="project" value="UniProtKB-KW"/>
</dbReference>
<feature type="domain" description="RING-type" evidence="11">
    <location>
        <begin position="353"/>
        <end position="394"/>
    </location>
</feature>
<comment type="catalytic activity">
    <reaction evidence="1">
        <text>[E2 ubiquitin-conjugating enzyme]-S-ubiquitinyl-L-cysteine + [acceptor protein]-L-lysine = [E2 ubiquitin-conjugating enzyme]-L-cysteine + [acceptor protein]-N(6)-ubiquitinyl-L-lysine.</text>
        <dbReference type="EC" id="2.3.2.31"/>
    </reaction>
</comment>
<comment type="caution">
    <text evidence="13">The sequence shown here is derived from an EMBL/GenBank/DDBJ whole genome shotgun (WGS) entry which is preliminary data.</text>
</comment>
<evidence type="ECO:0000313" key="14">
    <source>
        <dbReference type="Proteomes" id="UP000724874"/>
    </source>
</evidence>
<dbReference type="InterPro" id="IPR044066">
    <property type="entry name" value="TRIAD_supradom"/>
</dbReference>
<feature type="region of interest" description="Disordered" evidence="10">
    <location>
        <begin position="608"/>
        <end position="636"/>
    </location>
</feature>
<dbReference type="GO" id="GO:0016567">
    <property type="term" value="P:protein ubiquitination"/>
    <property type="evidence" value="ECO:0007669"/>
    <property type="project" value="InterPro"/>
</dbReference>
<dbReference type="PROSITE" id="PS50089">
    <property type="entry name" value="ZF_RING_2"/>
    <property type="match status" value="1"/>
</dbReference>
<name>A0A9P5NCY0_GYMJU</name>
<dbReference type="OrthoDB" id="1431934at2759"/>
<dbReference type="Pfam" id="PF26200">
    <property type="entry name" value="Rcat_RNF216"/>
    <property type="match status" value="1"/>
</dbReference>
<dbReference type="SUPFAM" id="SSF57850">
    <property type="entry name" value="RING/U-box"/>
    <property type="match status" value="3"/>
</dbReference>
<dbReference type="CDD" id="cd22585">
    <property type="entry name" value="Rcat_RBR_DEAH12-like"/>
    <property type="match status" value="1"/>
</dbReference>
<organism evidence="13 14">
    <name type="scientific">Gymnopilus junonius</name>
    <name type="common">Spectacular rustgill mushroom</name>
    <name type="synonym">Gymnopilus spectabilis subsp. junonius</name>
    <dbReference type="NCBI Taxonomy" id="109634"/>
    <lineage>
        <taxon>Eukaryota</taxon>
        <taxon>Fungi</taxon>
        <taxon>Dikarya</taxon>
        <taxon>Basidiomycota</taxon>
        <taxon>Agaricomycotina</taxon>
        <taxon>Agaricomycetes</taxon>
        <taxon>Agaricomycetidae</taxon>
        <taxon>Agaricales</taxon>
        <taxon>Agaricineae</taxon>
        <taxon>Hymenogastraceae</taxon>
        <taxon>Gymnopilus</taxon>
    </lineage>
</organism>
<dbReference type="SMART" id="SM00647">
    <property type="entry name" value="IBR"/>
    <property type="match status" value="2"/>
</dbReference>
<dbReference type="Proteomes" id="UP000724874">
    <property type="component" value="Unassembled WGS sequence"/>
</dbReference>
<evidence type="ECO:0000256" key="10">
    <source>
        <dbReference type="SAM" id="MobiDB-lite"/>
    </source>
</evidence>
<keyword evidence="4" id="KW-0479">Metal-binding</keyword>
<keyword evidence="7" id="KW-0833">Ubl conjugation pathway</keyword>
<evidence type="ECO:0000313" key="13">
    <source>
        <dbReference type="EMBL" id="KAF8880216.1"/>
    </source>
</evidence>
<evidence type="ECO:0000256" key="7">
    <source>
        <dbReference type="ARBA" id="ARBA00022786"/>
    </source>
</evidence>
<keyword evidence="14" id="KW-1185">Reference proteome</keyword>
<gene>
    <name evidence="13" type="ORF">CPB84DRAFT_1792699</name>
</gene>
<dbReference type="InterPro" id="IPR031127">
    <property type="entry name" value="E3_UB_ligase_RBR"/>
</dbReference>
<dbReference type="PROSITE" id="PS00518">
    <property type="entry name" value="ZF_RING_1"/>
    <property type="match status" value="1"/>
</dbReference>
<dbReference type="GO" id="GO:0061630">
    <property type="term" value="F:ubiquitin protein ligase activity"/>
    <property type="evidence" value="ECO:0007669"/>
    <property type="project" value="UniProtKB-EC"/>
</dbReference>
<dbReference type="InterPro" id="IPR027370">
    <property type="entry name" value="Znf-RING_euk"/>
</dbReference>
<evidence type="ECO:0000256" key="1">
    <source>
        <dbReference type="ARBA" id="ARBA00001798"/>
    </source>
</evidence>
<protein>
    <recommendedName>
        <fullName evidence="2">RBR-type E3 ubiquitin transferase</fullName>
        <ecNumber evidence="2">2.3.2.31</ecNumber>
    </recommendedName>
</protein>
<dbReference type="Pfam" id="PF01485">
    <property type="entry name" value="IBR"/>
    <property type="match status" value="1"/>
</dbReference>
<feature type="domain" description="RING-type" evidence="12">
    <location>
        <begin position="349"/>
        <end position="561"/>
    </location>
</feature>
<evidence type="ECO:0000256" key="6">
    <source>
        <dbReference type="ARBA" id="ARBA00022771"/>
    </source>
</evidence>
<dbReference type="InterPro" id="IPR017907">
    <property type="entry name" value="Znf_RING_CS"/>
</dbReference>
<sequence length="706" mass="80621">MEEAREKARTLDRIIFNGHLIRAQMNEPPRGVALRHFVNSSVKIRGLPPNSSFGTDFVALTGTQNHRCLNSTSYDLEDSFTTIREILSQAQGVRMDTYEKLEDGLGLEGDAKIKVQFEDWGDAKKAQESVEQIGRLNSPTYKAWCPPTPVRYTIRIPRQQYEAQRKQWDALSEKKQGVDAHVLQKIGDRGDIVFIQVMGQDKKAVGILKVRVESLVAGEKLNSTYWHSSFASKSLRRSDFKTRSLRVFGDQQMVVDARQMIKDEVDSLAKREVTRTIDPGQIGFFMREGLDKLKELLGEENVRLNLAARPWTITVKGGEEATHHLQRLIEEARAALTLGSIILPGQIIEKDICPVCYDDASNPEQLGCGHTYCSGCLKHFLSSAVDGKTFPLVCAGNEATCNVPISIPLIQRFLPAQAFRALVESAFSVHLEQHGQEFKYCTTPDCKQIYRRRTDQVTLQCPSCFSTICSACDEEAHEDMTCEERRVLNSPEEQERLNEQLATQSGYKKCPQCKIWIEKTEGCNHMTCKCGAHICWRCMGIFTETTIYDHMREAHGNIYDNVPEGVQMGNMAHNAFLANQVDELARIERLRAAERERQEAAARTAAQLNRQRIENQRQRDEQAAAEQRRRREREEAEVEVRRRVDALRPAQQRVWDERQTEEEQLRRRLAELNERWDGDAQGAAQQLQEIRGRQQQQQNRNGCIVM</sequence>
<feature type="compositionally biased region" description="Basic and acidic residues" evidence="10">
    <location>
        <begin position="611"/>
        <end position="636"/>
    </location>
</feature>
<evidence type="ECO:0000256" key="5">
    <source>
        <dbReference type="ARBA" id="ARBA00022737"/>
    </source>
</evidence>
<evidence type="ECO:0000259" key="11">
    <source>
        <dbReference type="PROSITE" id="PS50089"/>
    </source>
</evidence>
<dbReference type="Gene3D" id="3.30.40.10">
    <property type="entry name" value="Zinc/RING finger domain, C3HC4 (zinc finger)"/>
    <property type="match status" value="1"/>
</dbReference>
<dbReference type="InterPro" id="IPR013083">
    <property type="entry name" value="Znf_RING/FYVE/PHD"/>
</dbReference>
<evidence type="ECO:0000256" key="9">
    <source>
        <dbReference type="PROSITE-ProRule" id="PRU00175"/>
    </source>
</evidence>
<evidence type="ECO:0000256" key="8">
    <source>
        <dbReference type="ARBA" id="ARBA00022833"/>
    </source>
</evidence>
<evidence type="ECO:0000256" key="4">
    <source>
        <dbReference type="ARBA" id="ARBA00022723"/>
    </source>
</evidence>
<dbReference type="InterPro" id="IPR002867">
    <property type="entry name" value="IBR_dom"/>
</dbReference>
<dbReference type="PANTHER" id="PTHR11685">
    <property type="entry name" value="RBR FAMILY RING FINGER AND IBR DOMAIN-CONTAINING"/>
    <property type="match status" value="1"/>
</dbReference>
<keyword evidence="5" id="KW-0677">Repeat</keyword>
<reference evidence="13" key="1">
    <citation type="submission" date="2020-11" db="EMBL/GenBank/DDBJ databases">
        <authorList>
            <consortium name="DOE Joint Genome Institute"/>
            <person name="Ahrendt S."/>
            <person name="Riley R."/>
            <person name="Andreopoulos W."/>
            <person name="LaButti K."/>
            <person name="Pangilinan J."/>
            <person name="Ruiz-duenas F.J."/>
            <person name="Barrasa J.M."/>
            <person name="Sanchez-Garcia M."/>
            <person name="Camarero S."/>
            <person name="Miyauchi S."/>
            <person name="Serrano A."/>
            <person name="Linde D."/>
            <person name="Babiker R."/>
            <person name="Drula E."/>
            <person name="Ayuso-Fernandez I."/>
            <person name="Pacheco R."/>
            <person name="Padilla G."/>
            <person name="Ferreira P."/>
            <person name="Barriuso J."/>
            <person name="Kellner H."/>
            <person name="Castanera R."/>
            <person name="Alfaro M."/>
            <person name="Ramirez L."/>
            <person name="Pisabarro A.G."/>
            <person name="Kuo A."/>
            <person name="Tritt A."/>
            <person name="Lipzen A."/>
            <person name="He G."/>
            <person name="Yan M."/>
            <person name="Ng V."/>
            <person name="Cullen D."/>
            <person name="Martin F."/>
            <person name="Rosso M.-N."/>
            <person name="Henrissat B."/>
            <person name="Hibbett D."/>
            <person name="Martinez A.T."/>
            <person name="Grigoriev I.V."/>
        </authorList>
    </citation>
    <scope>NUCLEOTIDE SEQUENCE</scope>
    <source>
        <strain evidence="13">AH 44721</strain>
    </source>
</reference>
<dbReference type="Pfam" id="PF13445">
    <property type="entry name" value="zf-RING_UBOX"/>
    <property type="match status" value="1"/>
</dbReference>
<dbReference type="EMBL" id="JADNYJ010000142">
    <property type="protein sequence ID" value="KAF8880216.1"/>
    <property type="molecule type" value="Genomic_DNA"/>
</dbReference>